<evidence type="ECO:0000259" key="4">
    <source>
        <dbReference type="Pfam" id="PF00891"/>
    </source>
</evidence>
<dbReference type="Gene3D" id="3.40.50.150">
    <property type="entry name" value="Vaccinia Virus protein VP39"/>
    <property type="match status" value="1"/>
</dbReference>
<sequence length="345" mass="37959">MDLTSPHPMQRYWNLASAGLQVQALEYAMTSGLLNALKTSSTCAKLAKQLHFDPKATEVLMELLWSMDILERKKSEGGSVETTLYTLTPSAKRYLLDDADQGYAKAWRFRTETLNTCGQSLPAYLEGRLEGNDFAAVQSEQAWAHAAQGQIAQEQRTITAPAVAQLLREIEIPFRGRFLDLGGGPGFVSIELALQYPEMTGTVFDLPSTAEVANSNIKAAGLQERLDTLGGNAATDDLGGPYDLIWCSSVLHFLPDIDTVLHRMISALKPGGLLVCAHAEIANTAAEALQTLPFYMPLMLRGHYVPHQDELPTILQRHNLTLLDSRQLLHAPMTPIWVHTGRKPV</sequence>
<dbReference type="Pfam" id="PF00891">
    <property type="entry name" value="Methyltransf_2"/>
    <property type="match status" value="1"/>
</dbReference>
<dbReference type="OrthoDB" id="8700339at2"/>
<keyword evidence="7" id="KW-1185">Reference proteome</keyword>
<proteinExistence type="predicted"/>
<accession>A0A1H3Y283</accession>
<dbReference type="SUPFAM" id="SSF53335">
    <property type="entry name" value="S-adenosyl-L-methionine-dependent methyltransferases"/>
    <property type="match status" value="1"/>
</dbReference>
<protein>
    <submittedName>
        <fullName evidence="6">Predicted O-methyltransferase YrrM</fullName>
    </submittedName>
</protein>
<dbReference type="Proteomes" id="UP000242469">
    <property type="component" value="Unassembled WGS sequence"/>
</dbReference>
<dbReference type="InterPro" id="IPR036390">
    <property type="entry name" value="WH_DNA-bd_sf"/>
</dbReference>
<dbReference type="PROSITE" id="PS51683">
    <property type="entry name" value="SAM_OMT_II"/>
    <property type="match status" value="1"/>
</dbReference>
<dbReference type="InterPro" id="IPR029063">
    <property type="entry name" value="SAM-dependent_MTases_sf"/>
</dbReference>
<keyword evidence="3" id="KW-0949">S-adenosyl-L-methionine</keyword>
<dbReference type="GO" id="GO:0008171">
    <property type="term" value="F:O-methyltransferase activity"/>
    <property type="evidence" value="ECO:0007669"/>
    <property type="project" value="InterPro"/>
</dbReference>
<dbReference type="GO" id="GO:0046983">
    <property type="term" value="F:protein dimerization activity"/>
    <property type="evidence" value="ECO:0007669"/>
    <property type="project" value="InterPro"/>
</dbReference>
<dbReference type="Gene3D" id="1.10.10.10">
    <property type="entry name" value="Winged helix-like DNA-binding domain superfamily/Winged helix DNA-binding domain"/>
    <property type="match status" value="1"/>
</dbReference>
<evidence type="ECO:0000256" key="2">
    <source>
        <dbReference type="ARBA" id="ARBA00022679"/>
    </source>
</evidence>
<evidence type="ECO:0000256" key="1">
    <source>
        <dbReference type="ARBA" id="ARBA00022603"/>
    </source>
</evidence>
<dbReference type="InterPro" id="IPR012967">
    <property type="entry name" value="COMT_dimerisation"/>
</dbReference>
<dbReference type="Pfam" id="PF08100">
    <property type="entry name" value="Dimerisation"/>
    <property type="match status" value="1"/>
</dbReference>
<name>A0A1H3Y283_9GAMM</name>
<keyword evidence="2 6" id="KW-0808">Transferase</keyword>
<reference evidence="7" key="1">
    <citation type="submission" date="2016-10" db="EMBL/GenBank/DDBJ databases">
        <authorList>
            <person name="Varghese N."/>
            <person name="Submissions S."/>
        </authorList>
    </citation>
    <scope>NUCLEOTIDE SEQUENCE [LARGE SCALE GENOMIC DNA]</scope>
    <source>
        <strain evidence="7">DSM 11526</strain>
    </source>
</reference>
<dbReference type="CDD" id="cd02440">
    <property type="entry name" value="AdoMet_MTases"/>
    <property type="match status" value="1"/>
</dbReference>
<dbReference type="InterPro" id="IPR036388">
    <property type="entry name" value="WH-like_DNA-bd_sf"/>
</dbReference>
<dbReference type="PANTHER" id="PTHR43712">
    <property type="entry name" value="PUTATIVE (AFU_ORTHOLOGUE AFUA_4G14580)-RELATED"/>
    <property type="match status" value="1"/>
</dbReference>
<feature type="domain" description="O-methyltransferase dimerisation" evidence="5">
    <location>
        <begin position="13"/>
        <end position="95"/>
    </location>
</feature>
<feature type="domain" description="O-methyltransferase C-terminal" evidence="4">
    <location>
        <begin position="162"/>
        <end position="298"/>
    </location>
</feature>
<evidence type="ECO:0000313" key="6">
    <source>
        <dbReference type="EMBL" id="SEA05181.1"/>
    </source>
</evidence>
<evidence type="ECO:0000256" key="3">
    <source>
        <dbReference type="ARBA" id="ARBA00022691"/>
    </source>
</evidence>
<gene>
    <name evidence="6" type="ORF">SAMN02745729_101337</name>
</gene>
<evidence type="ECO:0000259" key="5">
    <source>
        <dbReference type="Pfam" id="PF08100"/>
    </source>
</evidence>
<dbReference type="PANTHER" id="PTHR43712:SF2">
    <property type="entry name" value="O-METHYLTRANSFERASE CICE"/>
    <property type="match status" value="1"/>
</dbReference>
<keyword evidence="1 6" id="KW-0489">Methyltransferase</keyword>
<organism evidence="6 7">
    <name type="scientific">Marinobacterium iners DSM 11526</name>
    <dbReference type="NCBI Taxonomy" id="1122198"/>
    <lineage>
        <taxon>Bacteria</taxon>
        <taxon>Pseudomonadati</taxon>
        <taxon>Pseudomonadota</taxon>
        <taxon>Gammaproteobacteria</taxon>
        <taxon>Oceanospirillales</taxon>
        <taxon>Oceanospirillaceae</taxon>
        <taxon>Marinobacterium</taxon>
    </lineage>
</organism>
<dbReference type="InterPro" id="IPR016461">
    <property type="entry name" value="COMT-like"/>
</dbReference>
<evidence type="ECO:0000313" key="7">
    <source>
        <dbReference type="Proteomes" id="UP000242469"/>
    </source>
</evidence>
<dbReference type="GO" id="GO:0032259">
    <property type="term" value="P:methylation"/>
    <property type="evidence" value="ECO:0007669"/>
    <property type="project" value="UniProtKB-KW"/>
</dbReference>
<dbReference type="InterPro" id="IPR001077">
    <property type="entry name" value="COMT_C"/>
</dbReference>
<dbReference type="STRING" id="1122198.SAMN02745729_101337"/>
<dbReference type="SUPFAM" id="SSF46785">
    <property type="entry name" value="Winged helix' DNA-binding domain"/>
    <property type="match status" value="1"/>
</dbReference>
<dbReference type="EMBL" id="FNRJ01000001">
    <property type="protein sequence ID" value="SEA05181.1"/>
    <property type="molecule type" value="Genomic_DNA"/>
</dbReference>
<dbReference type="AlphaFoldDB" id="A0A1H3Y283"/>